<comment type="caution">
    <text evidence="2">The sequence shown here is derived from an EMBL/GenBank/DDBJ whole genome shotgun (WGS) entry which is preliminary data.</text>
</comment>
<gene>
    <name evidence="2" type="ORF">GCM10010307_73170</name>
</gene>
<dbReference type="Proteomes" id="UP001500151">
    <property type="component" value="Unassembled WGS sequence"/>
</dbReference>
<feature type="region of interest" description="Disordered" evidence="1">
    <location>
        <begin position="53"/>
        <end position="88"/>
    </location>
</feature>
<reference evidence="2 3" key="1">
    <citation type="journal article" date="2019" name="Int. J. Syst. Evol. Microbiol.">
        <title>The Global Catalogue of Microorganisms (GCM) 10K type strain sequencing project: providing services to taxonomists for standard genome sequencing and annotation.</title>
        <authorList>
            <consortium name="The Broad Institute Genomics Platform"/>
            <consortium name="The Broad Institute Genome Sequencing Center for Infectious Disease"/>
            <person name="Wu L."/>
            <person name="Ma J."/>
        </authorList>
    </citation>
    <scope>NUCLEOTIDE SEQUENCE [LARGE SCALE GENOMIC DNA]</scope>
    <source>
        <strain evidence="2 3">JCM 4524</strain>
    </source>
</reference>
<evidence type="ECO:0000313" key="3">
    <source>
        <dbReference type="Proteomes" id="UP001500151"/>
    </source>
</evidence>
<dbReference type="EMBL" id="BAAASJ010000115">
    <property type="protein sequence ID" value="GAA2657892.1"/>
    <property type="molecule type" value="Genomic_DNA"/>
</dbReference>
<proteinExistence type="predicted"/>
<protein>
    <submittedName>
        <fullName evidence="2">Uncharacterized protein</fullName>
    </submittedName>
</protein>
<evidence type="ECO:0000256" key="1">
    <source>
        <dbReference type="SAM" id="MobiDB-lite"/>
    </source>
</evidence>
<keyword evidence="3" id="KW-1185">Reference proteome</keyword>
<feature type="compositionally biased region" description="Basic and acidic residues" evidence="1">
    <location>
        <begin position="53"/>
        <end position="66"/>
    </location>
</feature>
<organism evidence="2 3">
    <name type="scientific">Streptomyces vastus</name>
    <dbReference type="NCBI Taxonomy" id="285451"/>
    <lineage>
        <taxon>Bacteria</taxon>
        <taxon>Bacillati</taxon>
        <taxon>Actinomycetota</taxon>
        <taxon>Actinomycetes</taxon>
        <taxon>Kitasatosporales</taxon>
        <taxon>Streptomycetaceae</taxon>
        <taxon>Streptomyces</taxon>
    </lineage>
</organism>
<name>A0ABN3RPY4_9ACTN</name>
<evidence type="ECO:0000313" key="2">
    <source>
        <dbReference type="EMBL" id="GAA2657892.1"/>
    </source>
</evidence>
<dbReference type="RefSeq" id="WP_344395604.1">
    <property type="nucleotide sequence ID" value="NZ_BAAASJ010000115.1"/>
</dbReference>
<sequence>MNVDSFETLREIMNVTARGTGDGQTRQRRLDIYLNDYLAGATAGVELARSMAQEHGDSPYGDDLKNLRRRSRRTGRPCCDSWQTSTFP</sequence>
<accession>A0ABN3RPY4</accession>